<proteinExistence type="predicted"/>
<sequence>MEAQQTPFKAGINSGAILGIVSVIITFIFYFISPEQLVGTAYTVIYFGALIGLVIYFGLQYRKSVGGYMEFGPAFNFSFITMLVGGLIGLAGTMILYFVVDPSLPNVIADSALESSMNMMEKFGIADNLTSEEIDEMRKATYDSVSPFGLIKSQGLALIGYAILSLIIGAIIKRRDKSLDY</sequence>
<feature type="transmembrane region" description="Helical" evidence="1">
    <location>
        <begin position="79"/>
        <end position="100"/>
    </location>
</feature>
<dbReference type="InterPro" id="IPR025250">
    <property type="entry name" value="DUF4199"/>
</dbReference>
<dbReference type="AlphaFoldDB" id="A0A1N7PR38"/>
<dbReference type="Proteomes" id="UP000186026">
    <property type="component" value="Unassembled WGS sequence"/>
</dbReference>
<evidence type="ECO:0000313" key="3">
    <source>
        <dbReference type="Proteomes" id="UP000186026"/>
    </source>
</evidence>
<accession>A0A1N7PR38</accession>
<dbReference type="RefSeq" id="WP_076502848.1">
    <property type="nucleotide sequence ID" value="NZ_FTOP01000019.1"/>
</dbReference>
<protein>
    <recommendedName>
        <fullName evidence="4">DUF4199 domain-containing protein</fullName>
    </recommendedName>
</protein>
<feature type="transmembrane region" description="Helical" evidence="1">
    <location>
        <begin position="155"/>
        <end position="172"/>
    </location>
</feature>
<organism evidence="2 3">
    <name type="scientific">Belliella pelovolcani</name>
    <dbReference type="NCBI Taxonomy" id="529505"/>
    <lineage>
        <taxon>Bacteria</taxon>
        <taxon>Pseudomonadati</taxon>
        <taxon>Bacteroidota</taxon>
        <taxon>Cytophagia</taxon>
        <taxon>Cytophagales</taxon>
        <taxon>Cyclobacteriaceae</taxon>
        <taxon>Belliella</taxon>
    </lineage>
</organism>
<keyword evidence="1" id="KW-0472">Membrane</keyword>
<gene>
    <name evidence="2" type="ORF">SAMN05421761_11955</name>
</gene>
<name>A0A1N7PR38_9BACT</name>
<dbReference type="STRING" id="529505.SAMN05421761_11955"/>
<feature type="transmembrane region" description="Helical" evidence="1">
    <location>
        <begin position="39"/>
        <end position="59"/>
    </location>
</feature>
<evidence type="ECO:0000313" key="2">
    <source>
        <dbReference type="EMBL" id="SIT13061.1"/>
    </source>
</evidence>
<keyword evidence="1" id="KW-1133">Transmembrane helix</keyword>
<keyword evidence="1" id="KW-0812">Transmembrane</keyword>
<dbReference type="Pfam" id="PF13858">
    <property type="entry name" value="DUF4199"/>
    <property type="match status" value="1"/>
</dbReference>
<evidence type="ECO:0000256" key="1">
    <source>
        <dbReference type="SAM" id="Phobius"/>
    </source>
</evidence>
<feature type="transmembrane region" description="Helical" evidence="1">
    <location>
        <begin position="12"/>
        <end position="33"/>
    </location>
</feature>
<dbReference type="OrthoDB" id="660361at2"/>
<reference evidence="3" key="1">
    <citation type="submission" date="2017-01" db="EMBL/GenBank/DDBJ databases">
        <authorList>
            <person name="Varghese N."/>
            <person name="Submissions S."/>
        </authorList>
    </citation>
    <scope>NUCLEOTIDE SEQUENCE [LARGE SCALE GENOMIC DNA]</scope>
    <source>
        <strain evidence="3">DSM 46698</strain>
    </source>
</reference>
<dbReference type="EMBL" id="FTOP01000019">
    <property type="protein sequence ID" value="SIT13061.1"/>
    <property type="molecule type" value="Genomic_DNA"/>
</dbReference>
<keyword evidence="3" id="KW-1185">Reference proteome</keyword>
<evidence type="ECO:0008006" key="4">
    <source>
        <dbReference type="Google" id="ProtNLM"/>
    </source>
</evidence>